<dbReference type="AlphaFoldDB" id="A0A221SXR1"/>
<evidence type="ECO:0000313" key="2">
    <source>
        <dbReference type="Proteomes" id="UP000259030"/>
    </source>
</evidence>
<sequence>MDAASKDRLLLQEFEALPLRADTPAWVEPELIVPVPQAPAFLCRLAELDIGLLTGVEVLERQPDQTPLMIGQYTFTQDRTLCLSAALDFVKRQSTDHCLLFSYHVLDDVPRGVRINLLRNKPPYDAQVADDGQVDLRDITDVKPVLDLIWFHTRLLHVTTDGGALDLTDTPGRFEQLEQATRWITDRQTRTPGVRFQVRGVLEPYTSPLPRKRWLLPVLR</sequence>
<proteinExistence type="predicted"/>
<reference evidence="1 2" key="1">
    <citation type="submission" date="2017-05" db="EMBL/GenBank/DDBJ databases">
        <title>The complete genome sequence of Deinococcus ficus isolated from the rhizosphere of the Ficus religiosa L. in Taiwan.</title>
        <authorList>
            <person name="Wu K.-M."/>
            <person name="Liao T.-L."/>
            <person name="Liu Y.-M."/>
            <person name="Young C.-C."/>
            <person name="Tsai S.-F."/>
        </authorList>
    </citation>
    <scope>NUCLEOTIDE SEQUENCE [LARGE SCALE GENOMIC DNA]</scope>
    <source>
        <strain evidence="1 2">CC-FR2-10</strain>
    </source>
</reference>
<gene>
    <name evidence="1" type="ORF">DFI_10810</name>
</gene>
<organism evidence="1 2">
    <name type="scientific">Deinococcus ficus</name>
    <dbReference type="NCBI Taxonomy" id="317577"/>
    <lineage>
        <taxon>Bacteria</taxon>
        <taxon>Thermotogati</taxon>
        <taxon>Deinococcota</taxon>
        <taxon>Deinococci</taxon>
        <taxon>Deinococcales</taxon>
        <taxon>Deinococcaceae</taxon>
        <taxon>Deinococcus</taxon>
    </lineage>
</organism>
<accession>A0A221SXR1</accession>
<keyword evidence="2" id="KW-1185">Reference proteome</keyword>
<name>A0A221SXR1_9DEIO</name>
<dbReference type="RefSeq" id="WP_027463105.1">
    <property type="nucleotide sequence ID" value="NZ_CP021081.1"/>
</dbReference>
<dbReference type="Proteomes" id="UP000259030">
    <property type="component" value="Chromosome"/>
</dbReference>
<dbReference type="KEGG" id="dfc:DFI_10810"/>
<dbReference type="EMBL" id="CP021081">
    <property type="protein sequence ID" value="ASN81432.1"/>
    <property type="molecule type" value="Genomic_DNA"/>
</dbReference>
<dbReference type="STRING" id="317577.GCA_000419625_01764"/>
<evidence type="ECO:0000313" key="1">
    <source>
        <dbReference type="EMBL" id="ASN81432.1"/>
    </source>
</evidence>
<protein>
    <submittedName>
        <fullName evidence="1">Uncharacterized protein</fullName>
    </submittedName>
</protein>